<dbReference type="AlphaFoldDB" id="A0A3N0XT78"/>
<gene>
    <name evidence="1" type="ORF">DPX16_2756</name>
</gene>
<proteinExistence type="predicted"/>
<reference evidence="1 2" key="1">
    <citation type="submission" date="2018-10" db="EMBL/GenBank/DDBJ databases">
        <title>Genome assembly for a Yunnan-Guizhou Plateau 3E fish, Anabarilius grahami (Regan), and its evolutionary and genetic applications.</title>
        <authorList>
            <person name="Jiang W."/>
        </authorList>
    </citation>
    <scope>NUCLEOTIDE SEQUENCE [LARGE SCALE GENOMIC DNA]</scope>
    <source>
        <strain evidence="1">AG-KIZ</strain>
        <tissue evidence="1">Muscle</tissue>
    </source>
</reference>
<dbReference type="SUPFAM" id="SSF47473">
    <property type="entry name" value="EF-hand"/>
    <property type="match status" value="1"/>
</dbReference>
<dbReference type="OrthoDB" id="343296at2759"/>
<name>A0A3N0XT78_ANAGA</name>
<protein>
    <submittedName>
        <fullName evidence="1">Uncharacterized protein</fullName>
    </submittedName>
</protein>
<accession>A0A3N0XT78</accession>
<dbReference type="Proteomes" id="UP000281406">
    <property type="component" value="Unassembled WGS sequence"/>
</dbReference>
<evidence type="ECO:0000313" key="2">
    <source>
        <dbReference type="Proteomes" id="UP000281406"/>
    </source>
</evidence>
<sequence length="195" mass="22901">MGSFFSSPLSQQPPYVFDMTESEREEVEEQEDGIFRAFHACNLAICESMYRQNALAKIEEEKFKVYRRYWSGVVEKLKEKYPQWTSKDILNLRFHYEAVTEDYKYLLHFCALDELLELFQVDCSPEQRRTMFEAADTHQCSAINFEGFLEVMNNMNIRTPVLRPAGIEENRDEIMVALSDVAEAHPFTQMSFGLF</sequence>
<organism evidence="1 2">
    <name type="scientific">Anabarilius grahami</name>
    <name type="common">Kanglang fish</name>
    <name type="synonym">Barilius grahami</name>
    <dbReference type="NCBI Taxonomy" id="495550"/>
    <lineage>
        <taxon>Eukaryota</taxon>
        <taxon>Metazoa</taxon>
        <taxon>Chordata</taxon>
        <taxon>Craniata</taxon>
        <taxon>Vertebrata</taxon>
        <taxon>Euteleostomi</taxon>
        <taxon>Actinopterygii</taxon>
        <taxon>Neopterygii</taxon>
        <taxon>Teleostei</taxon>
        <taxon>Ostariophysi</taxon>
        <taxon>Cypriniformes</taxon>
        <taxon>Xenocyprididae</taxon>
        <taxon>Xenocypridinae</taxon>
        <taxon>Xenocypridinae incertae sedis</taxon>
        <taxon>Anabarilius</taxon>
    </lineage>
</organism>
<evidence type="ECO:0000313" key="1">
    <source>
        <dbReference type="EMBL" id="ROJ35242.1"/>
    </source>
</evidence>
<keyword evidence="2" id="KW-1185">Reference proteome</keyword>
<dbReference type="EMBL" id="RJVU01061481">
    <property type="protein sequence ID" value="ROJ35242.1"/>
    <property type="molecule type" value="Genomic_DNA"/>
</dbReference>
<dbReference type="InterPro" id="IPR011992">
    <property type="entry name" value="EF-hand-dom_pair"/>
</dbReference>
<comment type="caution">
    <text evidence="1">The sequence shown here is derived from an EMBL/GenBank/DDBJ whole genome shotgun (WGS) entry which is preliminary data.</text>
</comment>